<proteinExistence type="predicted"/>
<protein>
    <submittedName>
        <fullName evidence="3">Uncharacterized protein LOC104790231</fullName>
    </submittedName>
</protein>
<reference evidence="3" key="2">
    <citation type="submission" date="2025-08" db="UniProtKB">
        <authorList>
            <consortium name="RefSeq"/>
        </authorList>
    </citation>
    <scope>IDENTIFICATION</scope>
    <source>
        <tissue evidence="3">Leaf</tissue>
    </source>
</reference>
<reference evidence="2" key="1">
    <citation type="journal article" date="2014" name="Nat. Commun.">
        <title>The emerging biofuel crop Camelina sativa retains a highly undifferentiated hexaploid genome structure.</title>
        <authorList>
            <person name="Kagale S."/>
            <person name="Koh C."/>
            <person name="Nixon J."/>
            <person name="Bollina V."/>
            <person name="Clarke W.E."/>
            <person name="Tuteja R."/>
            <person name="Spillane C."/>
            <person name="Robinson S.J."/>
            <person name="Links M.G."/>
            <person name="Clarke C."/>
            <person name="Higgins E.E."/>
            <person name="Huebert T."/>
            <person name="Sharpe A.G."/>
            <person name="Parkin I.A."/>
        </authorList>
    </citation>
    <scope>NUCLEOTIDE SEQUENCE [LARGE SCALE GENOMIC DNA]</scope>
    <source>
        <strain evidence="2">cv. DH55</strain>
    </source>
</reference>
<gene>
    <name evidence="3" type="primary">LOC104790231</name>
</gene>
<evidence type="ECO:0000313" key="2">
    <source>
        <dbReference type="Proteomes" id="UP000694864"/>
    </source>
</evidence>
<evidence type="ECO:0000313" key="3">
    <source>
        <dbReference type="RefSeq" id="XP_010514239.1"/>
    </source>
</evidence>
<evidence type="ECO:0000256" key="1">
    <source>
        <dbReference type="SAM" id="MobiDB-lite"/>
    </source>
</evidence>
<feature type="compositionally biased region" description="Basic and acidic residues" evidence="1">
    <location>
        <begin position="241"/>
        <end position="273"/>
    </location>
</feature>
<dbReference type="Proteomes" id="UP000694864">
    <property type="component" value="Chromosome 6"/>
</dbReference>
<accession>A0ABM0ZDI3</accession>
<feature type="compositionally biased region" description="Basic and acidic residues" evidence="1">
    <location>
        <begin position="207"/>
        <end position="216"/>
    </location>
</feature>
<organism evidence="2 3">
    <name type="scientific">Camelina sativa</name>
    <name type="common">False flax</name>
    <name type="synonym">Myagrum sativum</name>
    <dbReference type="NCBI Taxonomy" id="90675"/>
    <lineage>
        <taxon>Eukaryota</taxon>
        <taxon>Viridiplantae</taxon>
        <taxon>Streptophyta</taxon>
        <taxon>Embryophyta</taxon>
        <taxon>Tracheophyta</taxon>
        <taxon>Spermatophyta</taxon>
        <taxon>Magnoliopsida</taxon>
        <taxon>eudicotyledons</taxon>
        <taxon>Gunneridae</taxon>
        <taxon>Pentapetalae</taxon>
        <taxon>rosids</taxon>
        <taxon>malvids</taxon>
        <taxon>Brassicales</taxon>
        <taxon>Brassicaceae</taxon>
        <taxon>Camelineae</taxon>
        <taxon>Camelina</taxon>
    </lineage>
</organism>
<dbReference type="GeneID" id="104790231"/>
<feature type="region of interest" description="Disordered" evidence="1">
    <location>
        <begin position="138"/>
        <end position="273"/>
    </location>
</feature>
<dbReference type="RefSeq" id="XP_010514239.1">
    <property type="nucleotide sequence ID" value="XM_010515937.2"/>
</dbReference>
<name>A0ABM0ZDI3_CAMSA</name>
<sequence length="273" mass="30140">MTATKIQDAVSDDLNYETWAPIVKATLTEKGLWDVVENRIPPDPTKNPELAAKIQPEELSKWRDLAVKDMRALQILQSSLTDSVFKKTLSASSAKDVWDLLDKVVIPRCFLPYPPAFRVDIEAIRAVGPYIWPSALQRKGGCPRKQQAPRPTANTMGRLNLDVPNVSARYRQASSPPAPSPPPRLEVQPETRPSGFDSSRRSPPASRDSRVAEIRAGKRPVPCSSPLPPNLLALPAGADSQGEKPAGDSSRRKEHSSQKRTDRCLDRSDPSKR</sequence>
<dbReference type="Pfam" id="PF14223">
    <property type="entry name" value="Retrotran_gag_2"/>
    <property type="match status" value="1"/>
</dbReference>
<keyword evidence="2" id="KW-1185">Reference proteome</keyword>